<dbReference type="InterPro" id="IPR023166">
    <property type="entry name" value="BaiN-like_dom_sf"/>
</dbReference>
<accession>A0A9D2KSP0</accession>
<dbReference type="PANTHER" id="PTHR42887">
    <property type="entry name" value="OS12G0638800 PROTEIN"/>
    <property type="match status" value="1"/>
</dbReference>
<dbReference type="Gene3D" id="3.50.50.60">
    <property type="entry name" value="FAD/NAD(P)-binding domain"/>
    <property type="match status" value="2"/>
</dbReference>
<sequence length="464" mass="49384">MSNAVPSPAPLRTDVLVAGAGPAGLMCAREAAGRGLRVLVLEQSPLPGRKLAVSGGGKANFSNRRISPLHYRCGDPAFCAPALKAFSPAVMERLVAAWGLPTEERAHEQLFLTVPARNLLHCLLDDLRARGGELRLRQRVLAVRRTADGFDVATDNGPVLARAVVLAAGSPAWPQAGGSNAGFRLAQALGHSLVPPFPALTPLLLPPESLAAPAPTSAPGPSGPDAARRVGGSRRLPPAARPAGSPPEPMRRMPRADIIEARPHDGETLAGISLPVRISLPEADLAPALARDPLWKDDLLFTHEGLSGPAALKASLFWEDGSPLEVDFLPDVAFRDMLDAPDAGRRTPFSLLRQHMPQRLAERLLPPDLAQRRTAELSRAARERLCAAVHARRFRPAGRADFRKAEVCGGGVDAREVDPRRMESRLVPGLYLVGEMLDVTGLLGGYNLHWAWASGMAAGRAVPA</sequence>
<dbReference type="EMBL" id="DWZD01000053">
    <property type="protein sequence ID" value="HJA80070.1"/>
    <property type="molecule type" value="Genomic_DNA"/>
</dbReference>
<dbReference type="InterPro" id="IPR055178">
    <property type="entry name" value="RsdA/BaiN/AoA(So)-like_dom"/>
</dbReference>
<gene>
    <name evidence="7" type="ORF">H9784_10990</name>
</gene>
<evidence type="ECO:0000313" key="8">
    <source>
        <dbReference type="Proteomes" id="UP000823821"/>
    </source>
</evidence>
<dbReference type="Gene3D" id="1.10.8.260">
    <property type="entry name" value="HI0933 insert domain-like"/>
    <property type="match status" value="1"/>
</dbReference>
<feature type="region of interest" description="Disordered" evidence="4">
    <location>
        <begin position="208"/>
        <end position="252"/>
    </location>
</feature>
<evidence type="ECO:0000313" key="7">
    <source>
        <dbReference type="EMBL" id="HJA80070.1"/>
    </source>
</evidence>
<evidence type="ECO:0000259" key="6">
    <source>
        <dbReference type="Pfam" id="PF22780"/>
    </source>
</evidence>
<dbReference type="AlphaFoldDB" id="A0A9D2KSP0"/>
<protein>
    <submittedName>
        <fullName evidence="7">NAD(P)/FAD-dependent oxidoreductase</fullName>
    </submittedName>
</protein>
<dbReference type="Proteomes" id="UP000823821">
    <property type="component" value="Unassembled WGS sequence"/>
</dbReference>
<feature type="domain" description="RsdA/BaiN/AoA(So)-like insert" evidence="6">
    <location>
        <begin position="268"/>
        <end position="407"/>
    </location>
</feature>
<dbReference type="PANTHER" id="PTHR42887:SF2">
    <property type="entry name" value="OS12G0638800 PROTEIN"/>
    <property type="match status" value="1"/>
</dbReference>
<evidence type="ECO:0000256" key="3">
    <source>
        <dbReference type="ARBA" id="ARBA00022827"/>
    </source>
</evidence>
<keyword evidence="3" id="KW-0274">FAD</keyword>
<feature type="domain" description="RsdA/BaiN/AoA(So)-like Rossmann fold-like" evidence="5">
    <location>
        <begin position="14"/>
        <end position="460"/>
    </location>
</feature>
<keyword evidence="2" id="KW-0285">Flavoprotein</keyword>
<comment type="caution">
    <text evidence="7">The sequence shown here is derived from an EMBL/GenBank/DDBJ whole genome shotgun (WGS) entry which is preliminary data.</text>
</comment>
<dbReference type="InterPro" id="IPR057661">
    <property type="entry name" value="RsdA/BaiN/AoA(So)_Rossmann"/>
</dbReference>
<dbReference type="InterPro" id="IPR036188">
    <property type="entry name" value="FAD/NAD-bd_sf"/>
</dbReference>
<dbReference type="SUPFAM" id="SSF51905">
    <property type="entry name" value="FAD/NAD(P)-binding domain"/>
    <property type="match status" value="1"/>
</dbReference>
<evidence type="ECO:0000256" key="4">
    <source>
        <dbReference type="SAM" id="MobiDB-lite"/>
    </source>
</evidence>
<dbReference type="Gene3D" id="2.40.30.10">
    <property type="entry name" value="Translation factors"/>
    <property type="match status" value="1"/>
</dbReference>
<comment type="cofactor">
    <cofactor evidence="1">
        <name>FAD</name>
        <dbReference type="ChEBI" id="CHEBI:57692"/>
    </cofactor>
</comment>
<evidence type="ECO:0000259" key="5">
    <source>
        <dbReference type="Pfam" id="PF03486"/>
    </source>
</evidence>
<dbReference type="InterPro" id="IPR004792">
    <property type="entry name" value="BaiN-like"/>
</dbReference>
<name>A0A9D2KSP0_9BACT</name>
<dbReference type="PRINTS" id="PR00411">
    <property type="entry name" value="PNDRDTASEI"/>
</dbReference>
<dbReference type="SUPFAM" id="SSF160996">
    <property type="entry name" value="HI0933 insert domain-like"/>
    <property type="match status" value="1"/>
</dbReference>
<dbReference type="Pfam" id="PF03486">
    <property type="entry name" value="HI0933_like"/>
    <property type="match status" value="1"/>
</dbReference>
<organism evidence="7 8">
    <name type="scientific">Candidatus Desulfovibrio intestinavium</name>
    <dbReference type="NCBI Taxonomy" id="2838534"/>
    <lineage>
        <taxon>Bacteria</taxon>
        <taxon>Pseudomonadati</taxon>
        <taxon>Thermodesulfobacteriota</taxon>
        <taxon>Desulfovibrionia</taxon>
        <taxon>Desulfovibrionales</taxon>
        <taxon>Desulfovibrionaceae</taxon>
        <taxon>Desulfovibrio</taxon>
    </lineage>
</organism>
<reference evidence="7" key="2">
    <citation type="submission" date="2021-04" db="EMBL/GenBank/DDBJ databases">
        <authorList>
            <person name="Gilroy R."/>
        </authorList>
    </citation>
    <scope>NUCLEOTIDE SEQUENCE</scope>
    <source>
        <strain evidence="7">5032</strain>
    </source>
</reference>
<dbReference type="Pfam" id="PF22780">
    <property type="entry name" value="HI0933_like_1st"/>
    <property type="match status" value="1"/>
</dbReference>
<evidence type="ECO:0000256" key="1">
    <source>
        <dbReference type="ARBA" id="ARBA00001974"/>
    </source>
</evidence>
<reference evidence="7" key="1">
    <citation type="journal article" date="2021" name="PeerJ">
        <title>Extensive microbial diversity within the chicken gut microbiome revealed by metagenomics and culture.</title>
        <authorList>
            <person name="Gilroy R."/>
            <person name="Ravi A."/>
            <person name="Getino M."/>
            <person name="Pursley I."/>
            <person name="Horton D.L."/>
            <person name="Alikhan N.F."/>
            <person name="Baker D."/>
            <person name="Gharbi K."/>
            <person name="Hall N."/>
            <person name="Watson M."/>
            <person name="Adriaenssens E.M."/>
            <person name="Foster-Nyarko E."/>
            <person name="Jarju S."/>
            <person name="Secka A."/>
            <person name="Antonio M."/>
            <person name="Oren A."/>
            <person name="Chaudhuri R.R."/>
            <person name="La Ragione R."/>
            <person name="Hildebrand F."/>
            <person name="Pallen M.J."/>
        </authorList>
    </citation>
    <scope>NUCLEOTIDE SEQUENCE</scope>
    <source>
        <strain evidence="7">5032</strain>
    </source>
</reference>
<proteinExistence type="predicted"/>
<evidence type="ECO:0000256" key="2">
    <source>
        <dbReference type="ARBA" id="ARBA00022630"/>
    </source>
</evidence>